<dbReference type="InterPro" id="IPR011006">
    <property type="entry name" value="CheY-like_superfamily"/>
</dbReference>
<dbReference type="SMART" id="SM00862">
    <property type="entry name" value="Trans_reg_C"/>
    <property type="match status" value="1"/>
</dbReference>
<evidence type="ECO:0000313" key="11">
    <source>
        <dbReference type="Proteomes" id="UP000559987"/>
    </source>
</evidence>
<evidence type="ECO:0000256" key="6">
    <source>
        <dbReference type="PROSITE-ProRule" id="PRU00169"/>
    </source>
</evidence>
<dbReference type="Pfam" id="PF00072">
    <property type="entry name" value="Response_reg"/>
    <property type="match status" value="1"/>
</dbReference>
<feature type="DNA-binding region" description="OmpR/PhoB-type" evidence="7">
    <location>
        <begin position="128"/>
        <end position="225"/>
    </location>
</feature>
<dbReference type="GO" id="GO:0032993">
    <property type="term" value="C:protein-DNA complex"/>
    <property type="evidence" value="ECO:0007669"/>
    <property type="project" value="TreeGrafter"/>
</dbReference>
<sequence length="229" mass="25590">MTKPVVLFVEDNLTLRQQLAEYFEPLDWRCDFADTGALALQLGARNHYDVVVLDLGLPDCDGVEICRALKSMSARATPVLMLTARDSLQDKTVGFHAGADDYLTKPFLLPELKLRCEALCRRQALHQQGEIEIGDLLLKVHERRAYRAGCLLELTQLGFNILLTLAKAHPAAVTRSILTHALWGDEPPASDALRSHIYALRQVLDKPFVTPMLTTVTQVGYRLERVNDG</sequence>
<keyword evidence="11" id="KW-1185">Reference proteome</keyword>
<evidence type="ECO:0000256" key="5">
    <source>
        <dbReference type="ARBA" id="ARBA00023163"/>
    </source>
</evidence>
<evidence type="ECO:0000256" key="4">
    <source>
        <dbReference type="ARBA" id="ARBA00023125"/>
    </source>
</evidence>
<dbReference type="PROSITE" id="PS51755">
    <property type="entry name" value="OMPR_PHOB"/>
    <property type="match status" value="1"/>
</dbReference>
<feature type="domain" description="OmpR/PhoB-type" evidence="9">
    <location>
        <begin position="128"/>
        <end position="225"/>
    </location>
</feature>
<dbReference type="Pfam" id="PF00486">
    <property type="entry name" value="Trans_reg_C"/>
    <property type="match status" value="1"/>
</dbReference>
<dbReference type="InterPro" id="IPR001789">
    <property type="entry name" value="Sig_transdc_resp-reg_receiver"/>
</dbReference>
<dbReference type="InterPro" id="IPR039420">
    <property type="entry name" value="WalR-like"/>
</dbReference>
<comment type="caution">
    <text evidence="10">The sequence shown here is derived from an EMBL/GenBank/DDBJ whole genome shotgun (WGS) entry which is preliminary data.</text>
</comment>
<dbReference type="CDD" id="cd00383">
    <property type="entry name" value="trans_reg_C"/>
    <property type="match status" value="1"/>
</dbReference>
<dbReference type="PANTHER" id="PTHR48111">
    <property type="entry name" value="REGULATOR OF RPOS"/>
    <property type="match status" value="1"/>
</dbReference>
<dbReference type="AlphaFoldDB" id="A0A839UP03"/>
<keyword evidence="3" id="KW-0805">Transcription regulation</keyword>
<evidence type="ECO:0000259" key="8">
    <source>
        <dbReference type="PROSITE" id="PS50110"/>
    </source>
</evidence>
<evidence type="ECO:0000256" key="3">
    <source>
        <dbReference type="ARBA" id="ARBA00023015"/>
    </source>
</evidence>
<evidence type="ECO:0000256" key="1">
    <source>
        <dbReference type="ARBA" id="ARBA00022553"/>
    </source>
</evidence>
<proteinExistence type="predicted"/>
<organism evidence="10 11">
    <name type="scientific">Simiduia aestuariiviva</name>
    <dbReference type="NCBI Taxonomy" id="1510459"/>
    <lineage>
        <taxon>Bacteria</taxon>
        <taxon>Pseudomonadati</taxon>
        <taxon>Pseudomonadota</taxon>
        <taxon>Gammaproteobacteria</taxon>
        <taxon>Cellvibrionales</taxon>
        <taxon>Cellvibrionaceae</taxon>
        <taxon>Simiduia</taxon>
    </lineage>
</organism>
<keyword evidence="2" id="KW-0902">Two-component regulatory system</keyword>
<dbReference type="PANTHER" id="PTHR48111:SF22">
    <property type="entry name" value="REGULATOR OF RPOS"/>
    <property type="match status" value="1"/>
</dbReference>
<dbReference type="SUPFAM" id="SSF52172">
    <property type="entry name" value="CheY-like"/>
    <property type="match status" value="1"/>
</dbReference>
<evidence type="ECO:0000259" key="9">
    <source>
        <dbReference type="PROSITE" id="PS51755"/>
    </source>
</evidence>
<dbReference type="InterPro" id="IPR001867">
    <property type="entry name" value="OmpR/PhoB-type_DNA-bd"/>
</dbReference>
<evidence type="ECO:0000256" key="2">
    <source>
        <dbReference type="ARBA" id="ARBA00023012"/>
    </source>
</evidence>
<feature type="modified residue" description="4-aspartylphosphate" evidence="6">
    <location>
        <position position="54"/>
    </location>
</feature>
<dbReference type="EMBL" id="JACHXZ010000001">
    <property type="protein sequence ID" value="MBB3167115.1"/>
    <property type="molecule type" value="Genomic_DNA"/>
</dbReference>
<evidence type="ECO:0000313" key="10">
    <source>
        <dbReference type="EMBL" id="MBB3167115.1"/>
    </source>
</evidence>
<dbReference type="PROSITE" id="PS50110">
    <property type="entry name" value="RESPONSE_REGULATORY"/>
    <property type="match status" value="1"/>
</dbReference>
<keyword evidence="5" id="KW-0804">Transcription</keyword>
<dbReference type="RefSeq" id="WP_183907566.1">
    <property type="nucleotide sequence ID" value="NZ_JACHXZ010000001.1"/>
</dbReference>
<keyword evidence="4 7" id="KW-0238">DNA-binding</keyword>
<dbReference type="Gene3D" id="3.40.50.2300">
    <property type="match status" value="1"/>
</dbReference>
<dbReference type="GO" id="GO:0000976">
    <property type="term" value="F:transcription cis-regulatory region binding"/>
    <property type="evidence" value="ECO:0007669"/>
    <property type="project" value="TreeGrafter"/>
</dbReference>
<dbReference type="InterPro" id="IPR036388">
    <property type="entry name" value="WH-like_DNA-bd_sf"/>
</dbReference>
<reference evidence="10 11" key="1">
    <citation type="submission" date="2020-08" db="EMBL/GenBank/DDBJ databases">
        <title>Genomic Encyclopedia of Type Strains, Phase III (KMG-III): the genomes of soil and plant-associated and newly described type strains.</title>
        <authorList>
            <person name="Whitman W."/>
        </authorList>
    </citation>
    <scope>NUCLEOTIDE SEQUENCE [LARGE SCALE GENOMIC DNA]</scope>
    <source>
        <strain evidence="10 11">CECT 8571</strain>
    </source>
</reference>
<feature type="domain" description="Response regulatory" evidence="8">
    <location>
        <begin position="5"/>
        <end position="120"/>
    </location>
</feature>
<dbReference type="GO" id="GO:0005829">
    <property type="term" value="C:cytosol"/>
    <property type="evidence" value="ECO:0007669"/>
    <property type="project" value="TreeGrafter"/>
</dbReference>
<gene>
    <name evidence="10" type="ORF">FHS30_000291</name>
</gene>
<dbReference type="Proteomes" id="UP000559987">
    <property type="component" value="Unassembled WGS sequence"/>
</dbReference>
<name>A0A839UP03_9GAMM</name>
<dbReference type="Gene3D" id="6.10.250.690">
    <property type="match status" value="1"/>
</dbReference>
<evidence type="ECO:0000256" key="7">
    <source>
        <dbReference type="PROSITE-ProRule" id="PRU01091"/>
    </source>
</evidence>
<protein>
    <submittedName>
        <fullName evidence="10">DNA-binding response OmpR family regulator</fullName>
    </submittedName>
</protein>
<dbReference type="Gene3D" id="1.10.10.10">
    <property type="entry name" value="Winged helix-like DNA-binding domain superfamily/Winged helix DNA-binding domain"/>
    <property type="match status" value="1"/>
</dbReference>
<accession>A0A839UP03</accession>
<dbReference type="GO" id="GO:0000156">
    <property type="term" value="F:phosphorelay response regulator activity"/>
    <property type="evidence" value="ECO:0007669"/>
    <property type="project" value="TreeGrafter"/>
</dbReference>
<dbReference type="SMART" id="SM00448">
    <property type="entry name" value="REC"/>
    <property type="match status" value="1"/>
</dbReference>
<keyword evidence="1 6" id="KW-0597">Phosphoprotein</keyword>
<dbReference type="GO" id="GO:0006355">
    <property type="term" value="P:regulation of DNA-templated transcription"/>
    <property type="evidence" value="ECO:0007669"/>
    <property type="project" value="InterPro"/>
</dbReference>